<sequence>MQNLDKQVSQRLTRLYMVALFVVALLSLFGQMLIQRSLNESSDDAHVVNLAGRQRMLSQRICKMAILLTNKTQYAEEAAFYENDFSETLNLWVKCHYGLKNGKLGLEKTYFVKNSSAIQKLFDEIEPKFQVISINADSVAQKNYTAQSSHNIIKNMLTNERDFLKIMDKIVSQYDIEAKERVENVKRIEFILFGFTILTLVLEAFLIFIPLVRYVQEVILRIKESEQELQTKNQQLEETNEQLVSTQKDLVKATEEKFILIRKEDNVRSTALLEGQEEERKRLARELHDGIGQMLTGLKLDSEQLKSLPFVNEKQRKSFEEHQKLIDETIEATRTVSFNLMPSVLTDFGLSSAIRLLLERTAKGADFRASFNDLTENITIPNKIENNLYRITQETLNNIMKHAKAKKVSITLSNEKNKYITLSVVDDGKGFDMKKTKKSRFGGNGLGNLQTRVRLLNGTIKIDSEVGKGTSIFVKIPIINDSL</sequence>
<evidence type="ECO:0000256" key="13">
    <source>
        <dbReference type="SAM" id="Coils"/>
    </source>
</evidence>
<name>A0A916Z083_9BACT</name>
<evidence type="ECO:0000313" key="17">
    <source>
        <dbReference type="Proteomes" id="UP000609064"/>
    </source>
</evidence>
<dbReference type="Proteomes" id="UP000609064">
    <property type="component" value="Unassembled WGS sequence"/>
</dbReference>
<dbReference type="EMBL" id="BMKK01000008">
    <property type="protein sequence ID" value="GGD69720.1"/>
    <property type="molecule type" value="Genomic_DNA"/>
</dbReference>
<dbReference type="InterPro" id="IPR003594">
    <property type="entry name" value="HATPase_dom"/>
</dbReference>
<keyword evidence="6 14" id="KW-0812">Transmembrane</keyword>
<keyword evidence="9" id="KW-0067">ATP-binding</keyword>
<dbReference type="SMART" id="SM00387">
    <property type="entry name" value="HATPase_c"/>
    <property type="match status" value="1"/>
</dbReference>
<keyword evidence="11" id="KW-0902">Two-component regulatory system</keyword>
<evidence type="ECO:0000256" key="14">
    <source>
        <dbReference type="SAM" id="Phobius"/>
    </source>
</evidence>
<gene>
    <name evidence="16" type="ORF">GCM10011514_37260</name>
</gene>
<evidence type="ECO:0000256" key="4">
    <source>
        <dbReference type="ARBA" id="ARBA00022553"/>
    </source>
</evidence>
<dbReference type="InterPro" id="IPR029095">
    <property type="entry name" value="NarX-like_N"/>
</dbReference>
<dbReference type="GO" id="GO:0000155">
    <property type="term" value="F:phosphorelay sensor kinase activity"/>
    <property type="evidence" value="ECO:0007669"/>
    <property type="project" value="InterPro"/>
</dbReference>
<feature type="transmembrane region" description="Helical" evidence="14">
    <location>
        <begin position="190"/>
        <end position="212"/>
    </location>
</feature>
<dbReference type="AlphaFoldDB" id="A0A916Z083"/>
<evidence type="ECO:0000256" key="5">
    <source>
        <dbReference type="ARBA" id="ARBA00022679"/>
    </source>
</evidence>
<organism evidence="16 17">
    <name type="scientific">Emticicia aquatilis</name>
    <dbReference type="NCBI Taxonomy" id="1537369"/>
    <lineage>
        <taxon>Bacteria</taxon>
        <taxon>Pseudomonadati</taxon>
        <taxon>Bacteroidota</taxon>
        <taxon>Cytophagia</taxon>
        <taxon>Cytophagales</taxon>
        <taxon>Leadbetterellaceae</taxon>
        <taxon>Emticicia</taxon>
    </lineage>
</organism>
<dbReference type="RefSeq" id="WP_188768186.1">
    <property type="nucleotide sequence ID" value="NZ_BMKK01000008.1"/>
</dbReference>
<protein>
    <recommendedName>
        <fullName evidence="3">histidine kinase</fullName>
        <ecNumber evidence="3">2.7.13.3</ecNumber>
    </recommendedName>
</protein>
<keyword evidence="12 14" id="KW-0472">Membrane</keyword>
<evidence type="ECO:0000256" key="3">
    <source>
        <dbReference type="ARBA" id="ARBA00012438"/>
    </source>
</evidence>
<comment type="catalytic activity">
    <reaction evidence="1">
        <text>ATP + protein L-histidine = ADP + protein N-phospho-L-histidine.</text>
        <dbReference type="EC" id="2.7.13.3"/>
    </reaction>
</comment>
<comment type="subcellular location">
    <subcellularLocation>
        <location evidence="2">Membrane</location>
        <topology evidence="2">Multi-pass membrane protein</topology>
    </subcellularLocation>
</comment>
<evidence type="ECO:0000256" key="8">
    <source>
        <dbReference type="ARBA" id="ARBA00022777"/>
    </source>
</evidence>
<keyword evidence="13" id="KW-0175">Coiled coil</keyword>
<dbReference type="InterPro" id="IPR050482">
    <property type="entry name" value="Sensor_HK_TwoCompSys"/>
</dbReference>
<dbReference type="Gene3D" id="3.30.565.10">
    <property type="entry name" value="Histidine kinase-like ATPase, C-terminal domain"/>
    <property type="match status" value="1"/>
</dbReference>
<keyword evidence="10 14" id="KW-1133">Transmembrane helix</keyword>
<dbReference type="InterPro" id="IPR005467">
    <property type="entry name" value="His_kinase_dom"/>
</dbReference>
<reference evidence="16" key="2">
    <citation type="submission" date="2020-09" db="EMBL/GenBank/DDBJ databases">
        <authorList>
            <person name="Sun Q."/>
            <person name="Zhou Y."/>
        </authorList>
    </citation>
    <scope>NUCLEOTIDE SEQUENCE</scope>
    <source>
        <strain evidence="16">CGMCC 1.15958</strain>
    </source>
</reference>
<evidence type="ECO:0000256" key="6">
    <source>
        <dbReference type="ARBA" id="ARBA00022692"/>
    </source>
</evidence>
<dbReference type="InterPro" id="IPR011712">
    <property type="entry name" value="Sig_transdc_His_kin_sub3_dim/P"/>
</dbReference>
<evidence type="ECO:0000256" key="12">
    <source>
        <dbReference type="ARBA" id="ARBA00023136"/>
    </source>
</evidence>
<dbReference type="EC" id="2.7.13.3" evidence="3"/>
<evidence type="ECO:0000259" key="15">
    <source>
        <dbReference type="PROSITE" id="PS50109"/>
    </source>
</evidence>
<dbReference type="PROSITE" id="PS50109">
    <property type="entry name" value="HIS_KIN"/>
    <property type="match status" value="1"/>
</dbReference>
<dbReference type="Gene3D" id="1.20.5.1930">
    <property type="match status" value="1"/>
</dbReference>
<dbReference type="CDD" id="cd16917">
    <property type="entry name" value="HATPase_UhpB-NarQ-NarX-like"/>
    <property type="match status" value="1"/>
</dbReference>
<keyword evidence="4" id="KW-0597">Phosphoprotein</keyword>
<evidence type="ECO:0000256" key="9">
    <source>
        <dbReference type="ARBA" id="ARBA00022840"/>
    </source>
</evidence>
<feature type="coiled-coil region" evidence="13">
    <location>
        <begin position="215"/>
        <end position="286"/>
    </location>
</feature>
<evidence type="ECO:0000313" key="16">
    <source>
        <dbReference type="EMBL" id="GGD69720.1"/>
    </source>
</evidence>
<proteinExistence type="predicted"/>
<dbReference type="GO" id="GO:0016020">
    <property type="term" value="C:membrane"/>
    <property type="evidence" value="ECO:0007669"/>
    <property type="project" value="UniProtKB-SubCell"/>
</dbReference>
<dbReference type="InterPro" id="IPR036890">
    <property type="entry name" value="HATPase_C_sf"/>
</dbReference>
<accession>A0A916Z083</accession>
<dbReference type="SUPFAM" id="SSF55874">
    <property type="entry name" value="ATPase domain of HSP90 chaperone/DNA topoisomerase II/histidine kinase"/>
    <property type="match status" value="1"/>
</dbReference>
<evidence type="ECO:0000256" key="1">
    <source>
        <dbReference type="ARBA" id="ARBA00000085"/>
    </source>
</evidence>
<dbReference type="Pfam" id="PF02518">
    <property type="entry name" value="HATPase_c"/>
    <property type="match status" value="1"/>
</dbReference>
<evidence type="ECO:0000256" key="11">
    <source>
        <dbReference type="ARBA" id="ARBA00023012"/>
    </source>
</evidence>
<feature type="transmembrane region" description="Helical" evidence="14">
    <location>
        <begin position="15"/>
        <end position="34"/>
    </location>
</feature>
<keyword evidence="17" id="KW-1185">Reference proteome</keyword>
<dbReference type="Pfam" id="PF13675">
    <property type="entry name" value="PilJ"/>
    <property type="match status" value="1"/>
</dbReference>
<comment type="caution">
    <text evidence="16">The sequence shown here is derived from an EMBL/GenBank/DDBJ whole genome shotgun (WGS) entry which is preliminary data.</text>
</comment>
<dbReference type="GO" id="GO:0046983">
    <property type="term" value="F:protein dimerization activity"/>
    <property type="evidence" value="ECO:0007669"/>
    <property type="project" value="InterPro"/>
</dbReference>
<keyword evidence="7" id="KW-0547">Nucleotide-binding</keyword>
<dbReference type="GO" id="GO:0005524">
    <property type="term" value="F:ATP binding"/>
    <property type="evidence" value="ECO:0007669"/>
    <property type="project" value="UniProtKB-KW"/>
</dbReference>
<dbReference type="Pfam" id="PF07730">
    <property type="entry name" value="HisKA_3"/>
    <property type="match status" value="1"/>
</dbReference>
<feature type="domain" description="Histidine kinase" evidence="15">
    <location>
        <begin position="282"/>
        <end position="480"/>
    </location>
</feature>
<keyword evidence="5" id="KW-0808">Transferase</keyword>
<reference evidence="16" key="1">
    <citation type="journal article" date="2014" name="Int. J. Syst. Evol. Microbiol.">
        <title>Complete genome sequence of Corynebacterium casei LMG S-19264T (=DSM 44701T), isolated from a smear-ripened cheese.</title>
        <authorList>
            <consortium name="US DOE Joint Genome Institute (JGI-PGF)"/>
            <person name="Walter F."/>
            <person name="Albersmeier A."/>
            <person name="Kalinowski J."/>
            <person name="Ruckert C."/>
        </authorList>
    </citation>
    <scope>NUCLEOTIDE SEQUENCE</scope>
    <source>
        <strain evidence="16">CGMCC 1.15958</strain>
    </source>
</reference>
<evidence type="ECO:0000256" key="7">
    <source>
        <dbReference type="ARBA" id="ARBA00022741"/>
    </source>
</evidence>
<dbReference type="PANTHER" id="PTHR24421:SF10">
    <property type="entry name" value="NITRATE_NITRITE SENSOR PROTEIN NARQ"/>
    <property type="match status" value="1"/>
</dbReference>
<evidence type="ECO:0000256" key="2">
    <source>
        <dbReference type="ARBA" id="ARBA00004141"/>
    </source>
</evidence>
<dbReference type="PANTHER" id="PTHR24421">
    <property type="entry name" value="NITRATE/NITRITE SENSOR PROTEIN NARX-RELATED"/>
    <property type="match status" value="1"/>
</dbReference>
<evidence type="ECO:0000256" key="10">
    <source>
        <dbReference type="ARBA" id="ARBA00022989"/>
    </source>
</evidence>
<keyword evidence="8" id="KW-0418">Kinase</keyword>